<gene>
    <name evidence="1" type="ORF">GPUH_LOCUS23441</name>
</gene>
<dbReference type="WBParaSite" id="GPUH_0002347101-mRNA-1">
    <property type="protein sequence ID" value="GPUH_0002347101-mRNA-1"/>
    <property type="gene ID" value="GPUH_0002347101"/>
</dbReference>
<reference evidence="1 2" key="2">
    <citation type="submission" date="2018-11" db="EMBL/GenBank/DDBJ databases">
        <authorList>
            <consortium name="Pathogen Informatics"/>
        </authorList>
    </citation>
    <scope>NUCLEOTIDE SEQUENCE [LARGE SCALE GENOMIC DNA]</scope>
</reference>
<dbReference type="EMBL" id="UYRT01097852">
    <property type="protein sequence ID" value="VDN41483.1"/>
    <property type="molecule type" value="Genomic_DNA"/>
</dbReference>
<organism evidence="3">
    <name type="scientific">Gongylonema pulchrum</name>
    <dbReference type="NCBI Taxonomy" id="637853"/>
    <lineage>
        <taxon>Eukaryota</taxon>
        <taxon>Metazoa</taxon>
        <taxon>Ecdysozoa</taxon>
        <taxon>Nematoda</taxon>
        <taxon>Chromadorea</taxon>
        <taxon>Rhabditida</taxon>
        <taxon>Spirurina</taxon>
        <taxon>Spiruromorpha</taxon>
        <taxon>Spiruroidea</taxon>
        <taxon>Gongylonematidae</taxon>
        <taxon>Gongylonema</taxon>
    </lineage>
</organism>
<evidence type="ECO:0000313" key="1">
    <source>
        <dbReference type="EMBL" id="VDN41483.1"/>
    </source>
</evidence>
<protein>
    <submittedName>
        <fullName evidence="3">Transposase</fullName>
    </submittedName>
</protein>
<reference evidence="3" key="1">
    <citation type="submission" date="2016-06" db="UniProtKB">
        <authorList>
            <consortium name="WormBaseParasite"/>
        </authorList>
    </citation>
    <scope>IDENTIFICATION</scope>
</reference>
<dbReference type="AlphaFoldDB" id="A0A183ER50"/>
<evidence type="ECO:0000313" key="3">
    <source>
        <dbReference type="WBParaSite" id="GPUH_0002347101-mRNA-1"/>
    </source>
</evidence>
<sequence>MKLRGCGKLKIQKNSEASCCSIDRTTEEGTVIMKEQLLDIVSSNKRLRFYYYRDPTFAIWPGCYNWEEKKNGTRNRNIQPKAINAFAFFGSKTLTSLVRFRISCGTVVSIKLGKLKFPKDWKLSLTDGETHDVEADNEIFD</sequence>
<name>A0A183ER50_9BILA</name>
<dbReference type="Proteomes" id="UP000271098">
    <property type="component" value="Unassembled WGS sequence"/>
</dbReference>
<keyword evidence="2" id="KW-1185">Reference proteome</keyword>
<accession>A0A183ER50</accession>
<proteinExistence type="predicted"/>
<evidence type="ECO:0000313" key="2">
    <source>
        <dbReference type="Proteomes" id="UP000271098"/>
    </source>
</evidence>